<dbReference type="SFLD" id="SFLDS00029">
    <property type="entry name" value="Radical_SAM"/>
    <property type="match status" value="1"/>
</dbReference>
<dbReference type="InterPro" id="IPR013785">
    <property type="entry name" value="Aldolase_TIM"/>
</dbReference>
<dbReference type="SUPFAM" id="SSF102114">
    <property type="entry name" value="Radical SAM enzymes"/>
    <property type="match status" value="1"/>
</dbReference>
<dbReference type="InterPro" id="IPR007197">
    <property type="entry name" value="rSAM"/>
</dbReference>
<dbReference type="RefSeq" id="WP_053236497.1">
    <property type="nucleotide sequence ID" value="NZ_CP011125.1"/>
</dbReference>
<dbReference type="EMBL" id="CP011125">
    <property type="protein sequence ID" value="AKF09453.1"/>
    <property type="molecule type" value="Genomic_DNA"/>
</dbReference>
<dbReference type="PANTHER" id="PTHR11228">
    <property type="entry name" value="RADICAL SAM DOMAIN PROTEIN"/>
    <property type="match status" value="1"/>
</dbReference>
<dbReference type="GO" id="GO:0046872">
    <property type="term" value="F:metal ion binding"/>
    <property type="evidence" value="ECO:0007669"/>
    <property type="project" value="UniProtKB-KW"/>
</dbReference>
<dbReference type="PANTHER" id="PTHR11228:SF34">
    <property type="entry name" value="TUNGSTEN-CONTAINING ALDEHYDE FERREDOXIN OXIDOREDUCTASE COFACTOR MODIFYING PROTEIN"/>
    <property type="match status" value="1"/>
</dbReference>
<evidence type="ECO:0000256" key="2">
    <source>
        <dbReference type="ARBA" id="ARBA00022691"/>
    </source>
</evidence>
<dbReference type="SMART" id="SM00729">
    <property type="entry name" value="Elp3"/>
    <property type="match status" value="1"/>
</dbReference>
<organism evidence="7 8">
    <name type="scientific">Sandaracinus amylolyticus</name>
    <dbReference type="NCBI Taxonomy" id="927083"/>
    <lineage>
        <taxon>Bacteria</taxon>
        <taxon>Pseudomonadati</taxon>
        <taxon>Myxococcota</taxon>
        <taxon>Polyangia</taxon>
        <taxon>Polyangiales</taxon>
        <taxon>Sandaracinaceae</taxon>
        <taxon>Sandaracinus</taxon>
    </lineage>
</organism>
<feature type="domain" description="Radical SAM core" evidence="6">
    <location>
        <begin position="142"/>
        <end position="366"/>
    </location>
</feature>
<dbReference type="STRING" id="927083.DB32_006602"/>
<dbReference type="InterPro" id="IPR058240">
    <property type="entry name" value="rSAM_sf"/>
</dbReference>
<proteinExistence type="predicted"/>
<evidence type="ECO:0000256" key="4">
    <source>
        <dbReference type="ARBA" id="ARBA00023004"/>
    </source>
</evidence>
<dbReference type="Gene3D" id="3.20.20.70">
    <property type="entry name" value="Aldolase class I"/>
    <property type="match status" value="1"/>
</dbReference>
<protein>
    <recommendedName>
        <fullName evidence="6">Radical SAM core domain-containing protein</fullName>
    </recommendedName>
</protein>
<evidence type="ECO:0000256" key="5">
    <source>
        <dbReference type="ARBA" id="ARBA00023014"/>
    </source>
</evidence>
<evidence type="ECO:0000256" key="1">
    <source>
        <dbReference type="ARBA" id="ARBA00001966"/>
    </source>
</evidence>
<dbReference type="OrthoDB" id="9782387at2"/>
<dbReference type="InterPro" id="IPR006638">
    <property type="entry name" value="Elp3/MiaA/NifB-like_rSAM"/>
</dbReference>
<evidence type="ECO:0000256" key="3">
    <source>
        <dbReference type="ARBA" id="ARBA00022723"/>
    </source>
</evidence>
<evidence type="ECO:0000259" key="6">
    <source>
        <dbReference type="PROSITE" id="PS51918"/>
    </source>
</evidence>
<accession>A0A0F6YKR2</accession>
<dbReference type="AlphaFoldDB" id="A0A0F6YKR2"/>
<dbReference type="KEGG" id="samy:DB32_006602"/>
<name>A0A0F6YKR2_9BACT</name>
<dbReference type="GO" id="GO:0051536">
    <property type="term" value="F:iron-sulfur cluster binding"/>
    <property type="evidence" value="ECO:0007669"/>
    <property type="project" value="UniProtKB-KW"/>
</dbReference>
<evidence type="ECO:0000313" key="7">
    <source>
        <dbReference type="EMBL" id="AKF09453.1"/>
    </source>
</evidence>
<keyword evidence="3" id="KW-0479">Metal-binding</keyword>
<dbReference type="PROSITE" id="PS51918">
    <property type="entry name" value="RADICAL_SAM"/>
    <property type="match status" value="1"/>
</dbReference>
<dbReference type="CDD" id="cd01335">
    <property type="entry name" value="Radical_SAM"/>
    <property type="match status" value="1"/>
</dbReference>
<keyword evidence="2" id="KW-0949">S-adenosyl-L-methionine</keyword>
<dbReference type="Pfam" id="PF04055">
    <property type="entry name" value="Radical_SAM"/>
    <property type="match status" value="1"/>
</dbReference>
<sequence length="447" mass="48317">MSALRRNRALLEPLLAGLPFAISSVRPSETRAEIELALATPAGDVQLRIATRAQDVKALAYTRSFAISYVTRDGAPLPRAAIESVAAFARRLAARDPGGLVLEAPERSPREQRRLAVVERDPGGSWSRATFDAGIEALRAEARRFDHAVLVVTQACEMACSFCPSRDKQHQVDPRVDARTHLDDLVHQLEAARSLGAHAVDVGGNDVLRFEHALELFERAGELGYQTIVAQSPGQRLADEAFARALSSGPLNAVQIPIYGATAQAHDAVTGTPGSFDTLCRALDVVLALGRPRVVLTTLALRSTLDGLEELLAFAQRRFGLHVSVRMLWPNRVGEREHLHDAVPFDELAGVVARHADRFETDLPVCVLPPSHLVRGLVRAEGGRALHLWDLGIVPGSEDDRVKQDRQRVFVAACNGCAARHRCAGILRAHVEALGAAGIRPLAALPG</sequence>
<dbReference type="GO" id="GO:0003824">
    <property type="term" value="F:catalytic activity"/>
    <property type="evidence" value="ECO:0007669"/>
    <property type="project" value="InterPro"/>
</dbReference>
<keyword evidence="5" id="KW-0411">Iron-sulfur</keyword>
<keyword evidence="4" id="KW-0408">Iron</keyword>
<comment type="cofactor">
    <cofactor evidence="1">
        <name>[4Fe-4S] cluster</name>
        <dbReference type="ChEBI" id="CHEBI:49883"/>
    </cofactor>
</comment>
<dbReference type="Proteomes" id="UP000034883">
    <property type="component" value="Chromosome"/>
</dbReference>
<reference evidence="7 8" key="1">
    <citation type="submission" date="2015-03" db="EMBL/GenBank/DDBJ databases">
        <title>Genome assembly of Sandaracinus amylolyticus DSM 53668.</title>
        <authorList>
            <person name="Sharma G."/>
            <person name="Subramanian S."/>
        </authorList>
    </citation>
    <scope>NUCLEOTIDE SEQUENCE [LARGE SCALE GENOMIC DNA]</scope>
    <source>
        <strain evidence="7 8">DSM 53668</strain>
    </source>
</reference>
<evidence type="ECO:0000313" key="8">
    <source>
        <dbReference type="Proteomes" id="UP000034883"/>
    </source>
</evidence>
<gene>
    <name evidence="7" type="ORF">DB32_006602</name>
</gene>
<dbReference type="InterPro" id="IPR050377">
    <property type="entry name" value="Radical_SAM_PqqE_MftC-like"/>
</dbReference>
<keyword evidence="8" id="KW-1185">Reference proteome</keyword>